<dbReference type="InterPro" id="IPR026898">
    <property type="entry name" value="PrsW"/>
</dbReference>
<comment type="similarity">
    <text evidence="2 11">Belongs to the protease PrsW family.</text>
</comment>
<evidence type="ECO:0000256" key="7">
    <source>
        <dbReference type="ARBA" id="ARBA00022801"/>
    </source>
</evidence>
<dbReference type="Proteomes" id="UP001223586">
    <property type="component" value="Unassembled WGS sequence"/>
</dbReference>
<feature type="transmembrane region" description="Helical" evidence="12">
    <location>
        <begin position="162"/>
        <end position="181"/>
    </location>
</feature>
<proteinExistence type="inferred from homology"/>
<evidence type="ECO:0000256" key="10">
    <source>
        <dbReference type="ARBA" id="ARBA00030345"/>
    </source>
</evidence>
<keyword evidence="14" id="KW-1185">Reference proteome</keyword>
<dbReference type="PANTHER" id="PTHR36844">
    <property type="entry name" value="PROTEASE PRSW"/>
    <property type="match status" value="1"/>
</dbReference>
<keyword evidence="5 11" id="KW-0645">Protease</keyword>
<dbReference type="RefSeq" id="WP_307233180.1">
    <property type="nucleotide sequence ID" value="NZ_JAUSTT010000043.1"/>
</dbReference>
<evidence type="ECO:0000256" key="9">
    <source>
        <dbReference type="ARBA" id="ARBA00023136"/>
    </source>
</evidence>
<organism evidence="13 14">
    <name type="scientific">Bacillus chungangensis</name>
    <dbReference type="NCBI Taxonomy" id="587633"/>
    <lineage>
        <taxon>Bacteria</taxon>
        <taxon>Bacillati</taxon>
        <taxon>Bacillota</taxon>
        <taxon>Bacilli</taxon>
        <taxon>Bacillales</taxon>
        <taxon>Bacillaceae</taxon>
        <taxon>Bacillus</taxon>
    </lineage>
</organism>
<keyword evidence="8 12" id="KW-1133">Transmembrane helix</keyword>
<accession>A0ABT9WYS7</accession>
<keyword evidence="4 11" id="KW-1003">Cell membrane</keyword>
<feature type="transmembrane region" description="Helical" evidence="12">
    <location>
        <begin position="132"/>
        <end position="150"/>
    </location>
</feature>
<evidence type="ECO:0000256" key="1">
    <source>
        <dbReference type="ARBA" id="ARBA00004651"/>
    </source>
</evidence>
<feature type="transmembrane region" description="Helical" evidence="12">
    <location>
        <begin position="30"/>
        <end position="50"/>
    </location>
</feature>
<sequence length="225" mass="26032">MLVLLSAGIAPSLALLSYFYLRDQYETEPVLSVFKTFLFGSLLTFPIMFVQHVLKVEAIFDGVLSNAFISTSLLEEFFKWFILYFTIFQHEHFNEPYDGIVYGASVSLGFATVENILYLFANGIEFALGRALLPVSSHALFGVIMGYYLGKGKFSLTSEKKKWVFFSFLLPFLLHGLYDFILMAEKKWLYYMIPFMLFLWWLGLKKVKAAHVLTAEHYEKILVKR</sequence>
<evidence type="ECO:0000256" key="11">
    <source>
        <dbReference type="PIRNR" id="PIRNR016933"/>
    </source>
</evidence>
<evidence type="ECO:0000256" key="2">
    <source>
        <dbReference type="ARBA" id="ARBA00009165"/>
    </source>
</evidence>
<dbReference type="Pfam" id="PF13367">
    <property type="entry name" value="PrsW-protease"/>
    <property type="match status" value="1"/>
</dbReference>
<evidence type="ECO:0000256" key="4">
    <source>
        <dbReference type="ARBA" id="ARBA00022475"/>
    </source>
</evidence>
<keyword evidence="9 11" id="KW-0472">Membrane</keyword>
<keyword evidence="7 11" id="KW-0378">Hydrolase</keyword>
<gene>
    <name evidence="13" type="ORF">J2S08_004299</name>
</gene>
<comment type="function">
    <text evidence="11">Involved in the degradation of specific anti-sigma factors.</text>
</comment>
<evidence type="ECO:0000256" key="3">
    <source>
        <dbReference type="ARBA" id="ARBA00018997"/>
    </source>
</evidence>
<feature type="transmembrane region" description="Helical" evidence="12">
    <location>
        <begin position="188"/>
        <end position="204"/>
    </location>
</feature>
<feature type="transmembrane region" description="Helical" evidence="12">
    <location>
        <begin position="99"/>
        <end position="120"/>
    </location>
</feature>
<comment type="caution">
    <text evidence="13">The sequence shown here is derived from an EMBL/GenBank/DDBJ whole genome shotgun (WGS) entry which is preliminary data.</text>
</comment>
<dbReference type="EC" id="3.4.-.-" evidence="11"/>
<reference evidence="13 14" key="1">
    <citation type="submission" date="2023-07" db="EMBL/GenBank/DDBJ databases">
        <title>Genomic Encyclopedia of Type Strains, Phase IV (KMG-IV): sequencing the most valuable type-strain genomes for metagenomic binning, comparative biology and taxonomic classification.</title>
        <authorList>
            <person name="Goeker M."/>
        </authorList>
    </citation>
    <scope>NUCLEOTIDE SEQUENCE [LARGE SCALE GENOMIC DNA]</scope>
    <source>
        <strain evidence="13 14">DSM 23837</strain>
    </source>
</reference>
<dbReference type="PANTHER" id="PTHR36844:SF1">
    <property type="entry name" value="PROTEASE PRSW"/>
    <property type="match status" value="1"/>
</dbReference>
<dbReference type="EMBL" id="JAUSTT010000043">
    <property type="protein sequence ID" value="MDQ0178394.1"/>
    <property type="molecule type" value="Genomic_DNA"/>
</dbReference>
<evidence type="ECO:0000256" key="5">
    <source>
        <dbReference type="ARBA" id="ARBA00022670"/>
    </source>
</evidence>
<evidence type="ECO:0000313" key="13">
    <source>
        <dbReference type="EMBL" id="MDQ0178394.1"/>
    </source>
</evidence>
<name>A0ABT9WYS7_9BACI</name>
<protein>
    <recommendedName>
        <fullName evidence="3 11">Protease PrsW</fullName>
        <ecNumber evidence="11">3.4.-.-</ecNumber>
    </recommendedName>
    <alternativeName>
        <fullName evidence="10 11">Protease responsible for activating sigma-W</fullName>
    </alternativeName>
</protein>
<feature type="transmembrane region" description="Helical" evidence="12">
    <location>
        <begin position="62"/>
        <end position="87"/>
    </location>
</feature>
<evidence type="ECO:0000256" key="12">
    <source>
        <dbReference type="SAM" id="Phobius"/>
    </source>
</evidence>
<dbReference type="NCBIfam" id="NF033739">
    <property type="entry name" value="intramemb_PrsW"/>
    <property type="match status" value="1"/>
</dbReference>
<dbReference type="InterPro" id="IPR023596">
    <property type="entry name" value="Peptidase_PrsW_arch/bac"/>
</dbReference>
<evidence type="ECO:0000313" key="14">
    <source>
        <dbReference type="Proteomes" id="UP001223586"/>
    </source>
</evidence>
<keyword evidence="6 12" id="KW-0812">Transmembrane</keyword>
<comment type="subcellular location">
    <subcellularLocation>
        <location evidence="1">Cell membrane</location>
        <topology evidence="1">Multi-pass membrane protein</topology>
    </subcellularLocation>
</comment>
<evidence type="ECO:0000256" key="6">
    <source>
        <dbReference type="ARBA" id="ARBA00022692"/>
    </source>
</evidence>
<evidence type="ECO:0000256" key="8">
    <source>
        <dbReference type="ARBA" id="ARBA00022989"/>
    </source>
</evidence>
<dbReference type="PIRSF" id="PIRSF016933">
    <property type="entry name" value="PrsW"/>
    <property type="match status" value="1"/>
</dbReference>